<feature type="region of interest" description="Disordered" evidence="4">
    <location>
        <begin position="1"/>
        <end position="21"/>
    </location>
</feature>
<reference evidence="7 8" key="1">
    <citation type="submission" date="2018-02" db="EMBL/GenBank/DDBJ databases">
        <title>Whole genome sequencing of endophytic bacterium.</title>
        <authorList>
            <person name="Eedara R."/>
            <person name="Podile A.R."/>
        </authorList>
    </citation>
    <scope>NUCLEOTIDE SEQUENCE [LARGE SCALE GENOMIC DNA]</scope>
    <source>
        <strain evidence="7 8">RP1T</strain>
    </source>
</reference>
<dbReference type="GO" id="GO:0022857">
    <property type="term" value="F:transmembrane transporter activity"/>
    <property type="evidence" value="ECO:0007669"/>
    <property type="project" value="InterPro"/>
</dbReference>
<accession>A0A2S9Q9J1</accession>
<evidence type="ECO:0000256" key="2">
    <source>
        <dbReference type="ARBA" id="ARBA00022989"/>
    </source>
</evidence>
<feature type="transmembrane region" description="Helical" evidence="5">
    <location>
        <begin position="383"/>
        <end position="403"/>
    </location>
</feature>
<dbReference type="CDD" id="cd17370">
    <property type="entry name" value="MFS_MJ1317_like"/>
    <property type="match status" value="1"/>
</dbReference>
<feature type="transmembrane region" description="Helical" evidence="5">
    <location>
        <begin position="357"/>
        <end position="377"/>
    </location>
</feature>
<feature type="transmembrane region" description="Helical" evidence="5">
    <location>
        <begin position="159"/>
        <end position="178"/>
    </location>
</feature>
<evidence type="ECO:0000313" key="7">
    <source>
        <dbReference type="EMBL" id="PRH86023.1"/>
    </source>
</evidence>
<protein>
    <submittedName>
        <fullName evidence="7">MFS transporter</fullName>
    </submittedName>
</protein>
<feature type="transmembrane region" description="Helical" evidence="5">
    <location>
        <begin position="294"/>
        <end position="318"/>
    </location>
</feature>
<dbReference type="PANTHER" id="PTHR23518:SF2">
    <property type="entry name" value="MAJOR FACILITATOR SUPERFAMILY TRANSPORTER"/>
    <property type="match status" value="1"/>
</dbReference>
<proteinExistence type="predicted"/>
<evidence type="ECO:0000313" key="8">
    <source>
        <dbReference type="Proteomes" id="UP000237682"/>
    </source>
</evidence>
<dbReference type="PANTHER" id="PTHR23518">
    <property type="entry name" value="C-METHYLTRANSFERASE"/>
    <property type="match status" value="1"/>
</dbReference>
<evidence type="ECO:0000256" key="1">
    <source>
        <dbReference type="ARBA" id="ARBA00022692"/>
    </source>
</evidence>
<evidence type="ECO:0000259" key="6">
    <source>
        <dbReference type="PROSITE" id="PS50850"/>
    </source>
</evidence>
<dbReference type="RefSeq" id="WP_105863322.1">
    <property type="nucleotide sequence ID" value="NZ_PUEJ01000006.1"/>
</dbReference>
<sequence length="410" mass="42941">MNQPNRSAVPDEPASPSSTSRKLPAGIWALGFVSMLMDVSSEMIHALLPVYMVAVLGTSTLAVGIIEGIAEATASITKVFSGALSDWLGKRKLLAAIGYGLAACTKPIFPLAASLDWLVAARFIDRLGKGIRGAPRDALVADLAPPHLRGAAFGLRQSLDTIGAFAGPLIAIGLMWLTADHFQAVFWIAVIPAFAAVALILVFVEEPPRPQALRRVRMPLRRDELARLGATYWWVVAVAAVFTLARFSEAFLILKAQSIGLPLALVPVVLVVMSLTYSLSAYPVGILADRMDRVLLLILGLVLLIVADIVLALAPGIIGVGIGVALWGLHMGFTQGLLAALIATAAPAELRGTAFGVYNLVTGLALLAASVLAGLLWDMTGPGGTFFAGAGFAALAMAGLFGIRARLRAP</sequence>
<feature type="domain" description="Major facilitator superfamily (MFS) profile" evidence="6">
    <location>
        <begin position="26"/>
        <end position="408"/>
    </location>
</feature>
<keyword evidence="1 5" id="KW-0812">Transmembrane</keyword>
<keyword evidence="8" id="KW-1185">Reference proteome</keyword>
<name>A0A2S9Q9J1_9HYPH</name>
<dbReference type="Proteomes" id="UP000237682">
    <property type="component" value="Unassembled WGS sequence"/>
</dbReference>
<feature type="transmembrane region" description="Helical" evidence="5">
    <location>
        <begin position="184"/>
        <end position="204"/>
    </location>
</feature>
<dbReference type="EMBL" id="PUEJ01000006">
    <property type="protein sequence ID" value="PRH86023.1"/>
    <property type="molecule type" value="Genomic_DNA"/>
</dbReference>
<feature type="transmembrane region" description="Helical" evidence="5">
    <location>
        <begin position="43"/>
        <end position="66"/>
    </location>
</feature>
<dbReference type="Gene3D" id="1.20.1250.20">
    <property type="entry name" value="MFS general substrate transporter like domains"/>
    <property type="match status" value="1"/>
</dbReference>
<dbReference type="OrthoDB" id="9803985at2"/>
<dbReference type="InterPro" id="IPR036259">
    <property type="entry name" value="MFS_trans_sf"/>
</dbReference>
<dbReference type="SUPFAM" id="SSF103473">
    <property type="entry name" value="MFS general substrate transporter"/>
    <property type="match status" value="1"/>
</dbReference>
<keyword evidence="2 5" id="KW-1133">Transmembrane helix</keyword>
<evidence type="ECO:0000256" key="4">
    <source>
        <dbReference type="SAM" id="MobiDB-lite"/>
    </source>
</evidence>
<feature type="transmembrane region" description="Helical" evidence="5">
    <location>
        <begin position="324"/>
        <end position="345"/>
    </location>
</feature>
<keyword evidence="3 5" id="KW-0472">Membrane</keyword>
<comment type="caution">
    <text evidence="7">The sequence shown here is derived from an EMBL/GenBank/DDBJ whole genome shotgun (WGS) entry which is preliminary data.</text>
</comment>
<dbReference type="InterPro" id="IPR011701">
    <property type="entry name" value="MFS"/>
</dbReference>
<feature type="transmembrane region" description="Helical" evidence="5">
    <location>
        <begin position="225"/>
        <end position="247"/>
    </location>
</feature>
<feature type="transmembrane region" description="Helical" evidence="5">
    <location>
        <begin position="259"/>
        <end position="282"/>
    </location>
</feature>
<evidence type="ECO:0000256" key="5">
    <source>
        <dbReference type="SAM" id="Phobius"/>
    </source>
</evidence>
<organism evidence="7 8">
    <name type="scientific">Labrys okinawensis</name>
    <dbReference type="NCBI Taxonomy" id="346911"/>
    <lineage>
        <taxon>Bacteria</taxon>
        <taxon>Pseudomonadati</taxon>
        <taxon>Pseudomonadota</taxon>
        <taxon>Alphaproteobacteria</taxon>
        <taxon>Hyphomicrobiales</taxon>
        <taxon>Xanthobacteraceae</taxon>
        <taxon>Labrys</taxon>
    </lineage>
</organism>
<dbReference type="PROSITE" id="PS50850">
    <property type="entry name" value="MFS"/>
    <property type="match status" value="1"/>
</dbReference>
<gene>
    <name evidence="7" type="ORF">C5L14_17350</name>
</gene>
<dbReference type="AlphaFoldDB" id="A0A2S9Q9J1"/>
<dbReference type="Pfam" id="PF07690">
    <property type="entry name" value="MFS_1"/>
    <property type="match status" value="1"/>
</dbReference>
<evidence type="ECO:0000256" key="3">
    <source>
        <dbReference type="ARBA" id="ARBA00023136"/>
    </source>
</evidence>
<dbReference type="InterPro" id="IPR020846">
    <property type="entry name" value="MFS_dom"/>
</dbReference>